<dbReference type="Proteomes" id="UP000249016">
    <property type="component" value="Unassembled WGS sequence"/>
</dbReference>
<keyword evidence="2" id="KW-1185">Reference proteome</keyword>
<dbReference type="AlphaFoldDB" id="A0A327NT19"/>
<reference evidence="1 2" key="1">
    <citation type="submission" date="2018-06" db="EMBL/GenBank/DDBJ databases">
        <title>Spirosoma sp. HMF3257 Genome sequencing and assembly.</title>
        <authorList>
            <person name="Kang H."/>
            <person name="Cha I."/>
            <person name="Kim H."/>
            <person name="Kang J."/>
            <person name="Joh K."/>
        </authorList>
    </citation>
    <scope>NUCLEOTIDE SEQUENCE [LARGE SCALE GENOMIC DNA]</scope>
    <source>
        <strain evidence="1 2">HMF3257</strain>
    </source>
</reference>
<organism evidence="1 2">
    <name type="scientific">Spirosoma telluris</name>
    <dbReference type="NCBI Taxonomy" id="2183553"/>
    <lineage>
        <taxon>Bacteria</taxon>
        <taxon>Pseudomonadati</taxon>
        <taxon>Bacteroidota</taxon>
        <taxon>Cytophagia</taxon>
        <taxon>Cytophagales</taxon>
        <taxon>Cytophagaceae</taxon>
        <taxon>Spirosoma</taxon>
    </lineage>
</organism>
<sequence length="592" mass="66677">MWNRLEPSIHNESQLENALRFEVRDPLWMLARQWQFGELTGEDAGTAAFSRVFRQQTPVQLIGSAATQPLAFDYAKTPFEVPVEHVLVVPDLHLRLEMGRHWLRLLKKRLPAAKAQQYSTAFKKNTKFMFAAPDSSDRVDNFRQAHLMSDEALRLTLETIAGGRMLDGFALYKALKSGLKASSFSQPDATVDAVGQEFVQWFERTYSQFADTPNTWHPQHMEYQPQLAFQDSQSAVHILKKDEYYGDGISWHGFESQATWNDQPMVPLPPAVVQSSSETIIPANVRFRGMPSTRLWEMEDAQVDFGSIRAASTDLSKMIFAEFSLIFGNDWLVAPLRVTGGSLCRVAGLAITDVFGRQQALDEIKPDANWALFQMPTLNQQEDGWLFFAHGDELAQESGPIEKVSFRRDEMANLVWGIEEIVSDPGGGGRDGERLASQVRQWLENLDQPVQSPSGQSSAEGWVYKAGTSMPENRIPFIPVASGSSQNLGHRQVVLQRAALPRISDEFEPVRVRPRTSILGNIGQPENEKLAPFFLFEEEVPRSGAEVQLVWKRTRWLGGSTHTWLAYKKTIGKGELDSNFKYDVLRRSATSG</sequence>
<name>A0A327NT19_9BACT</name>
<gene>
    <name evidence="1" type="ORF">HMF3257_32775</name>
</gene>
<evidence type="ECO:0000313" key="2">
    <source>
        <dbReference type="Proteomes" id="UP000249016"/>
    </source>
</evidence>
<comment type="caution">
    <text evidence="1">The sequence shown here is derived from an EMBL/GenBank/DDBJ whole genome shotgun (WGS) entry which is preliminary data.</text>
</comment>
<evidence type="ECO:0000313" key="1">
    <source>
        <dbReference type="EMBL" id="RAI77723.1"/>
    </source>
</evidence>
<protein>
    <submittedName>
        <fullName evidence="1">Uncharacterized protein</fullName>
    </submittedName>
</protein>
<dbReference type="EMBL" id="QLII01000001">
    <property type="protein sequence ID" value="RAI77723.1"/>
    <property type="molecule type" value="Genomic_DNA"/>
</dbReference>
<proteinExistence type="predicted"/>
<accession>A0A327NT19</accession>